<evidence type="ECO:0000256" key="2">
    <source>
        <dbReference type="ARBA" id="ARBA00023015"/>
    </source>
</evidence>
<dbReference type="GO" id="GO:0003677">
    <property type="term" value="F:DNA binding"/>
    <property type="evidence" value="ECO:0007669"/>
    <property type="project" value="InterPro"/>
</dbReference>
<dbReference type="InterPro" id="IPR013324">
    <property type="entry name" value="RNA_pol_sigma_r3/r4-like"/>
</dbReference>
<keyword evidence="3" id="KW-0731">Sigma factor</keyword>
<dbReference type="InterPro" id="IPR039425">
    <property type="entry name" value="RNA_pol_sigma-70-like"/>
</dbReference>
<keyword evidence="2" id="KW-0805">Transcription regulation</keyword>
<comment type="caution">
    <text evidence="7">The sequence shown here is derived from an EMBL/GenBank/DDBJ whole genome shotgun (WGS) entry which is preliminary data.</text>
</comment>
<dbReference type="Pfam" id="PF08281">
    <property type="entry name" value="Sigma70_r4_2"/>
    <property type="match status" value="1"/>
</dbReference>
<evidence type="ECO:0000259" key="5">
    <source>
        <dbReference type="Pfam" id="PF04542"/>
    </source>
</evidence>
<dbReference type="RefSeq" id="WP_105358282.1">
    <property type="nucleotide sequence ID" value="NZ_PUIA01000074.1"/>
</dbReference>
<dbReference type="InterPro" id="IPR036388">
    <property type="entry name" value="WH-like_DNA-bd_sf"/>
</dbReference>
<reference evidence="7 8" key="1">
    <citation type="submission" date="2018-02" db="EMBL/GenBank/DDBJ databases">
        <title>Comparative genomes isolates from brazilian mangrove.</title>
        <authorList>
            <person name="Araujo J.E."/>
            <person name="Taketani R.G."/>
            <person name="Silva M.C.P."/>
            <person name="Loureco M.V."/>
            <person name="Andreote F.D."/>
        </authorList>
    </citation>
    <scope>NUCLEOTIDE SEQUENCE [LARGE SCALE GENOMIC DNA]</scope>
    <source>
        <strain evidence="7 8">HEX-2 MGV</strain>
    </source>
</reference>
<organism evidence="7 8">
    <name type="scientific">Blastopirellula marina</name>
    <dbReference type="NCBI Taxonomy" id="124"/>
    <lineage>
        <taxon>Bacteria</taxon>
        <taxon>Pseudomonadati</taxon>
        <taxon>Planctomycetota</taxon>
        <taxon>Planctomycetia</taxon>
        <taxon>Pirellulales</taxon>
        <taxon>Pirellulaceae</taxon>
        <taxon>Blastopirellula</taxon>
    </lineage>
</organism>
<evidence type="ECO:0000256" key="1">
    <source>
        <dbReference type="ARBA" id="ARBA00010641"/>
    </source>
</evidence>
<protein>
    <submittedName>
        <fullName evidence="7">RNA polymerase factor sigma-70</fullName>
    </submittedName>
</protein>
<dbReference type="Proteomes" id="UP000240009">
    <property type="component" value="Unassembled WGS sequence"/>
</dbReference>
<dbReference type="InterPro" id="IPR013249">
    <property type="entry name" value="RNA_pol_sigma70_r4_t2"/>
</dbReference>
<accession>A0A2S8F0I5</accession>
<evidence type="ECO:0000256" key="3">
    <source>
        <dbReference type="ARBA" id="ARBA00023082"/>
    </source>
</evidence>
<dbReference type="GO" id="GO:0016987">
    <property type="term" value="F:sigma factor activity"/>
    <property type="evidence" value="ECO:0007669"/>
    <property type="project" value="UniProtKB-KW"/>
</dbReference>
<proteinExistence type="inferred from homology"/>
<dbReference type="GO" id="GO:0006352">
    <property type="term" value="P:DNA-templated transcription initiation"/>
    <property type="evidence" value="ECO:0007669"/>
    <property type="project" value="InterPro"/>
</dbReference>
<dbReference type="InterPro" id="IPR014331">
    <property type="entry name" value="RNA_pol_sigma70_ECF_RHOBA"/>
</dbReference>
<evidence type="ECO:0000313" key="7">
    <source>
        <dbReference type="EMBL" id="PQO25666.1"/>
    </source>
</evidence>
<evidence type="ECO:0000313" key="8">
    <source>
        <dbReference type="Proteomes" id="UP000240009"/>
    </source>
</evidence>
<dbReference type="NCBIfam" id="TIGR02989">
    <property type="entry name" value="Sig-70_gvs1"/>
    <property type="match status" value="1"/>
</dbReference>
<feature type="domain" description="RNA polymerase sigma-70 region 2" evidence="5">
    <location>
        <begin position="15"/>
        <end position="80"/>
    </location>
</feature>
<dbReference type="Pfam" id="PF04542">
    <property type="entry name" value="Sigma70_r2"/>
    <property type="match status" value="1"/>
</dbReference>
<dbReference type="CDD" id="cd06171">
    <property type="entry name" value="Sigma70_r4"/>
    <property type="match status" value="1"/>
</dbReference>
<dbReference type="OrthoDB" id="6383365at2"/>
<gene>
    <name evidence="7" type="ORF">C5Y96_22865</name>
</gene>
<dbReference type="SUPFAM" id="SSF88659">
    <property type="entry name" value="Sigma3 and sigma4 domains of RNA polymerase sigma factors"/>
    <property type="match status" value="1"/>
</dbReference>
<keyword evidence="4" id="KW-0804">Transcription</keyword>
<evidence type="ECO:0000259" key="6">
    <source>
        <dbReference type="Pfam" id="PF08281"/>
    </source>
</evidence>
<dbReference type="PANTHER" id="PTHR43133:SF51">
    <property type="entry name" value="RNA POLYMERASE SIGMA FACTOR"/>
    <property type="match status" value="1"/>
</dbReference>
<dbReference type="AlphaFoldDB" id="A0A2S8F0I5"/>
<dbReference type="InterPro" id="IPR014284">
    <property type="entry name" value="RNA_pol_sigma-70_dom"/>
</dbReference>
<feature type="domain" description="RNA polymerase sigma factor 70 region 4 type 2" evidence="6">
    <location>
        <begin position="109"/>
        <end position="161"/>
    </location>
</feature>
<dbReference type="NCBIfam" id="TIGR02937">
    <property type="entry name" value="sigma70-ECF"/>
    <property type="match status" value="1"/>
</dbReference>
<comment type="similarity">
    <text evidence="1">Belongs to the sigma-70 factor family. ECF subfamily.</text>
</comment>
<evidence type="ECO:0000256" key="4">
    <source>
        <dbReference type="ARBA" id="ARBA00023163"/>
    </source>
</evidence>
<dbReference type="Gene3D" id="1.10.10.10">
    <property type="entry name" value="Winged helix-like DNA-binding domain superfamily/Winged helix DNA-binding domain"/>
    <property type="match status" value="1"/>
</dbReference>
<dbReference type="Gene3D" id="1.10.1740.10">
    <property type="match status" value="1"/>
</dbReference>
<dbReference type="InterPro" id="IPR013325">
    <property type="entry name" value="RNA_pol_sigma_r2"/>
</dbReference>
<name>A0A2S8F0I5_9BACT</name>
<sequence length="175" mass="20173">MLTNEQQMQFTRLWTDAQPVVSHYVESLVSDVWAARDIVQNTSMTLLQKFEQYDPARPFPAWALGIAKFEILSNRRDLARSRIVCDPDLLEQYTAAWVEISPQIGDEALALRQCVSKLQKSQQELLRLRYVENMNSDDIATQFGRTATSIRTTLHRIRQALRRCIEGHLPERGAV</sequence>
<dbReference type="EMBL" id="PUIA01000074">
    <property type="protein sequence ID" value="PQO25666.1"/>
    <property type="molecule type" value="Genomic_DNA"/>
</dbReference>
<dbReference type="SUPFAM" id="SSF88946">
    <property type="entry name" value="Sigma2 domain of RNA polymerase sigma factors"/>
    <property type="match status" value="1"/>
</dbReference>
<dbReference type="PANTHER" id="PTHR43133">
    <property type="entry name" value="RNA POLYMERASE ECF-TYPE SIGMA FACTO"/>
    <property type="match status" value="1"/>
</dbReference>
<dbReference type="InterPro" id="IPR007627">
    <property type="entry name" value="RNA_pol_sigma70_r2"/>
</dbReference>